<dbReference type="PATRIC" id="fig|1121448.10.peg.3255"/>
<dbReference type="HOGENOM" id="CLU_2522130_0_0_7"/>
<gene>
    <name evidence="1" type="ORF">DGI_3304</name>
</gene>
<dbReference type="AlphaFoldDB" id="T2GEH1"/>
<dbReference type="Proteomes" id="UP000016587">
    <property type="component" value="Chromosome"/>
</dbReference>
<reference evidence="1 2" key="1">
    <citation type="journal article" date="2013" name="J. Bacteriol.">
        <title>Roles of HynAB and Ech, the only two hydrogenases found in the model sulfate reducer Desulfovibrio gigas.</title>
        <authorList>
            <person name="Morais-Silva F.O."/>
            <person name="Santos C.I."/>
            <person name="Rodrigues R."/>
            <person name="Pereira I.A."/>
            <person name="Rodrigues-Pousada C."/>
        </authorList>
    </citation>
    <scope>NUCLEOTIDE SEQUENCE [LARGE SCALE GENOMIC DNA]</scope>
    <source>
        <strain evidence="2">ATCC 19364 / DSM 1382 / NCIMB 9332 / VKM B-1759</strain>
    </source>
</reference>
<protein>
    <submittedName>
        <fullName evidence="1">Uncharacterized protein</fullName>
    </submittedName>
</protein>
<proteinExistence type="predicted"/>
<dbReference type="KEGG" id="dgg:DGI_3304"/>
<sequence length="84" mass="9177">MKMARRIARLESSAEARKPIPPGLVLWEQPGGFRALNGRLFLTVAEAEAAFPECTLATIRVRTVDVSIKSAEPAIRKVCAMCAH</sequence>
<reference evidence="2" key="2">
    <citation type="submission" date="2013-07" db="EMBL/GenBank/DDBJ databases">
        <authorList>
            <person name="Morais-Silva F.O."/>
            <person name="Rezende A.M."/>
            <person name="Pimentel C."/>
            <person name="Resende D.M."/>
            <person name="Santos C.I."/>
            <person name="Clemente C."/>
            <person name="de Oliveira L.M."/>
            <person name="da Silva S.M."/>
            <person name="Costa D.A."/>
            <person name="Varela-Raposo A."/>
            <person name="Horacio E.C.A."/>
            <person name="Matos M."/>
            <person name="Flores O."/>
            <person name="Ruiz J.C."/>
            <person name="Rodrigues-Pousada C."/>
        </authorList>
    </citation>
    <scope>NUCLEOTIDE SEQUENCE [LARGE SCALE GENOMIC DNA]</scope>
    <source>
        <strain evidence="2">ATCC 19364 / DSM 1382 / NCIMB 9332 / VKM B-1759</strain>
    </source>
</reference>
<accession>T2GEH1</accession>
<keyword evidence="2" id="KW-1185">Reference proteome</keyword>
<name>T2GEH1_MEGG1</name>
<evidence type="ECO:0000313" key="2">
    <source>
        <dbReference type="Proteomes" id="UP000016587"/>
    </source>
</evidence>
<evidence type="ECO:0000313" key="1">
    <source>
        <dbReference type="EMBL" id="AGW15000.1"/>
    </source>
</evidence>
<organism evidence="1 2">
    <name type="scientific">Megalodesulfovibrio gigas (strain ATCC 19364 / DSM 1382 / NCIMB 9332 / VKM B-1759)</name>
    <name type="common">Desulfovibrio gigas</name>
    <dbReference type="NCBI Taxonomy" id="1121448"/>
    <lineage>
        <taxon>Bacteria</taxon>
        <taxon>Pseudomonadati</taxon>
        <taxon>Thermodesulfobacteriota</taxon>
        <taxon>Desulfovibrionia</taxon>
        <taxon>Desulfovibrionales</taxon>
        <taxon>Desulfovibrionaceae</taxon>
        <taxon>Megalodesulfovibrio</taxon>
    </lineage>
</organism>
<dbReference type="EMBL" id="CP006585">
    <property type="protein sequence ID" value="AGW15000.1"/>
    <property type="molecule type" value="Genomic_DNA"/>
</dbReference>
<dbReference type="STRING" id="1121448.DGI_3304"/>